<dbReference type="FunFam" id="1.20.1560.10:FF:000055">
    <property type="entry name" value="ABC multidrug transporter (Eurofung)"/>
    <property type="match status" value="1"/>
</dbReference>
<dbReference type="PROSITE" id="PS50893">
    <property type="entry name" value="ABC_TRANSPORTER_2"/>
    <property type="match status" value="2"/>
</dbReference>
<dbReference type="Pfam" id="PF00005">
    <property type="entry name" value="ABC_tran"/>
    <property type="match status" value="2"/>
</dbReference>
<dbReference type="InterPro" id="IPR017871">
    <property type="entry name" value="ABC_transporter-like_CS"/>
</dbReference>
<comment type="subcellular location">
    <subcellularLocation>
        <location evidence="1">Cell membrane</location>
        <topology evidence="1">Multi-pass membrane protein</topology>
    </subcellularLocation>
</comment>
<dbReference type="CDD" id="cd18580">
    <property type="entry name" value="ABC_6TM_ABCC_D2"/>
    <property type="match status" value="1"/>
</dbReference>
<dbReference type="EMBL" id="MU864438">
    <property type="protein sequence ID" value="KAK4185835.1"/>
    <property type="molecule type" value="Genomic_DNA"/>
</dbReference>
<evidence type="ECO:0000256" key="6">
    <source>
        <dbReference type="ARBA" id="ARBA00022741"/>
    </source>
</evidence>
<feature type="region of interest" description="Disordered" evidence="11">
    <location>
        <begin position="718"/>
        <end position="738"/>
    </location>
</feature>
<keyword evidence="9 12" id="KW-0472">Membrane</keyword>
<dbReference type="SMART" id="SM00382">
    <property type="entry name" value="AAA"/>
    <property type="match status" value="2"/>
</dbReference>
<evidence type="ECO:0000256" key="10">
    <source>
        <dbReference type="ARBA" id="ARBA00023180"/>
    </source>
</evidence>
<organism evidence="15 16">
    <name type="scientific">Podospora australis</name>
    <dbReference type="NCBI Taxonomy" id="1536484"/>
    <lineage>
        <taxon>Eukaryota</taxon>
        <taxon>Fungi</taxon>
        <taxon>Dikarya</taxon>
        <taxon>Ascomycota</taxon>
        <taxon>Pezizomycotina</taxon>
        <taxon>Sordariomycetes</taxon>
        <taxon>Sordariomycetidae</taxon>
        <taxon>Sordariales</taxon>
        <taxon>Podosporaceae</taxon>
        <taxon>Podospora</taxon>
    </lineage>
</organism>
<feature type="compositionally biased region" description="Basic and acidic residues" evidence="11">
    <location>
        <begin position="726"/>
        <end position="738"/>
    </location>
</feature>
<evidence type="ECO:0000256" key="1">
    <source>
        <dbReference type="ARBA" id="ARBA00004651"/>
    </source>
</evidence>
<feature type="compositionally biased region" description="Acidic residues" evidence="11">
    <location>
        <begin position="446"/>
        <end position="460"/>
    </location>
</feature>
<sequence length="1378" mass="148800">MPNNVVVAAIQTTIAALKLVILILELCPKDTQPGIRQPTPDERASIISRMLIWWLLPLLRLGQQKTALTPDILPSIEHKLTRAGDAKSSEDDKEKSNTRGRGESSDDVLVKPSIFGHIWAVRGWLVLSAIPPRLAYTGFLFAQPFLIHKATNWLATPLDDNTYRIGGGLIGAYAIVYVGLGASQAFYRQCTARAITAVRADLVTKIHSHSLKLSASSQAQDSATTLMSADVERFAVGTRNLHEAWASPIELGIGLFILETQIGVATAAAAGLTVVFIALTGLIAGAAGKRQNEWLKGMEERIAGTTQALKAMRGIKMTGASSVIRHDIMALRRAEVRRMRRFRQVLMVVLWSMFIPVILGPILAFTVYNVYVGPKTGQVLTPAVVYQVLTILGIFGNSIAVLLQSSVDIVTAGASLKRIQDFLLGENTREDKRTLLPGSNSRLPVPEEDEDDNGNDDEDLLLDRPRQPPNRNTNVLRLNSIRRRLSSNPSMLRLSRACAGWSTDGPMVVSNANLEASGPGIVAVVGPTGSGKTTLLRMLLGETEHAEGIVGITSRRIGYCSQTPWLTNASVRENIVGSGGVFDQGWYNTVLQATALHRDISMMAKGDSTIVGNGGSSLSGGQKKRIALARAVYSKAPIFVLDDPFNGLDGRTEGVVLESLFGLEGLLRKRHPALVVWATSEAKQARFADRVITLTESGDVRKRDSLLASLKPQRANSSWLDVESGESGREDQDWRTPKDRPLSTIEIFEGLVVGRDNQHQSSPSETGDDDGNAPGKSPVAYRYYIGGGGRRKFLLFLAVISMFIAGSMVSPDSLAEVWVVKWAQNNVDNGNRFQGLYIGVYFALGGIQLISWSAAGLFFIFVIAEKAADRCHAALLDTVLSAPISFLDSTAAGKTINRFSQDLQLIDTELPYNLLGAVTQALGAIGQCAIIIYGAPWSGIAIPFVAGAVFWLQRAYLPTSRQLRVLEIEAKAPLFSQLLETLAGLPTIRAMRWQAVYARKSRAAIAASQKPFFLLFSAQNWLNLVLDLITAGLAVTIIAVGVATRSSSTSATLGLALFGASSFGTAAKNVIQHYTQLEISMGAIERVRAFVDETASERTSSDGKGSSGGVPDSGLQDSGSELFSRQGQGRITFSGVSARYTPSLPLILRDISFDIRPGQRYAICGRTGSGKSSLLSALLRLLPLEQGQVLLDGVDISTMADPDMLRSRFITLPQDPVTISGSVRHNLLLYHSGTMDASIQPSDDDLSKALDSFGLWETVQSKGGLDAPMTDDLLSHGQRQLFCLARATLLRGRNVVILDEPTSQADKETGRLIEAAVRDRFGDASRTVLCVAHRLSTILEFDTVLVMDGGVIVERGCPRTLLGDSGSAFARLMSGQGE</sequence>
<keyword evidence="3" id="KW-0813">Transport</keyword>
<proteinExistence type="inferred from homology"/>
<feature type="domain" description="ABC transmembrane type-1" evidence="14">
    <location>
        <begin position="793"/>
        <end position="1078"/>
    </location>
</feature>
<dbReference type="GO" id="GO:0016887">
    <property type="term" value="F:ATP hydrolysis activity"/>
    <property type="evidence" value="ECO:0007669"/>
    <property type="project" value="InterPro"/>
</dbReference>
<evidence type="ECO:0000313" key="16">
    <source>
        <dbReference type="Proteomes" id="UP001302126"/>
    </source>
</evidence>
<dbReference type="InterPro" id="IPR044726">
    <property type="entry name" value="ABCC_6TM_D2"/>
</dbReference>
<evidence type="ECO:0000259" key="14">
    <source>
        <dbReference type="PROSITE" id="PS50929"/>
    </source>
</evidence>
<feature type="transmembrane region" description="Helical" evidence="12">
    <location>
        <begin position="1021"/>
        <end position="1043"/>
    </location>
</feature>
<dbReference type="PANTHER" id="PTHR24223:SF399">
    <property type="entry name" value="ABC TRANSPORTER ATNG"/>
    <property type="match status" value="1"/>
</dbReference>
<dbReference type="PROSITE" id="PS00211">
    <property type="entry name" value="ABC_TRANSPORTER_1"/>
    <property type="match status" value="2"/>
</dbReference>
<dbReference type="InterPro" id="IPR050173">
    <property type="entry name" value="ABC_transporter_C-like"/>
</dbReference>
<name>A0AAN6WPP9_9PEZI</name>
<dbReference type="Pfam" id="PF00664">
    <property type="entry name" value="ABC_membrane"/>
    <property type="match status" value="2"/>
</dbReference>
<dbReference type="GO" id="GO:0005524">
    <property type="term" value="F:ATP binding"/>
    <property type="evidence" value="ECO:0007669"/>
    <property type="project" value="UniProtKB-KW"/>
</dbReference>
<feature type="domain" description="ABC transmembrane type-1" evidence="14">
    <location>
        <begin position="134"/>
        <end position="411"/>
    </location>
</feature>
<dbReference type="GO" id="GO:0005886">
    <property type="term" value="C:plasma membrane"/>
    <property type="evidence" value="ECO:0007669"/>
    <property type="project" value="UniProtKB-SubCell"/>
</dbReference>
<feature type="transmembrane region" description="Helical" evidence="12">
    <location>
        <begin position="793"/>
        <end position="810"/>
    </location>
</feature>
<dbReference type="SUPFAM" id="SSF90123">
    <property type="entry name" value="ABC transporter transmembrane region"/>
    <property type="match status" value="2"/>
</dbReference>
<feature type="region of interest" description="Disordered" evidence="11">
    <location>
        <begin position="433"/>
        <end position="474"/>
    </location>
</feature>
<comment type="similarity">
    <text evidence="2">Belongs to the ABC transporter superfamily. ABCC family. Conjugate transporter (TC 3.A.1.208) subfamily.</text>
</comment>
<dbReference type="InterPro" id="IPR003439">
    <property type="entry name" value="ABC_transporter-like_ATP-bd"/>
</dbReference>
<evidence type="ECO:0000256" key="5">
    <source>
        <dbReference type="ARBA" id="ARBA00022692"/>
    </source>
</evidence>
<evidence type="ECO:0000256" key="7">
    <source>
        <dbReference type="ARBA" id="ARBA00022840"/>
    </source>
</evidence>
<evidence type="ECO:0000256" key="11">
    <source>
        <dbReference type="SAM" id="MobiDB-lite"/>
    </source>
</evidence>
<evidence type="ECO:0000313" key="15">
    <source>
        <dbReference type="EMBL" id="KAK4185835.1"/>
    </source>
</evidence>
<dbReference type="GO" id="GO:0140359">
    <property type="term" value="F:ABC-type transporter activity"/>
    <property type="evidence" value="ECO:0007669"/>
    <property type="project" value="InterPro"/>
</dbReference>
<dbReference type="SUPFAM" id="SSF52540">
    <property type="entry name" value="P-loop containing nucleoside triphosphate hydrolases"/>
    <property type="match status" value="2"/>
</dbReference>
<dbReference type="InterPro" id="IPR027417">
    <property type="entry name" value="P-loop_NTPase"/>
</dbReference>
<keyword evidence="15" id="KW-0378">Hydrolase</keyword>
<dbReference type="Proteomes" id="UP001302126">
    <property type="component" value="Unassembled WGS sequence"/>
</dbReference>
<dbReference type="FunFam" id="3.40.50.300:FF:002145">
    <property type="entry name" value="ABC transporter (MsbA subfamily)"/>
    <property type="match status" value="1"/>
</dbReference>
<dbReference type="InterPro" id="IPR011527">
    <property type="entry name" value="ABC1_TM_dom"/>
</dbReference>
<keyword evidence="16" id="KW-1185">Reference proteome</keyword>
<feature type="region of interest" description="Disordered" evidence="11">
    <location>
        <begin position="1095"/>
        <end position="1121"/>
    </location>
</feature>
<protein>
    <submittedName>
        <fullName evidence="15">P-loop containing nucleoside triphosphate hydrolase protein</fullName>
    </submittedName>
</protein>
<evidence type="ECO:0000256" key="2">
    <source>
        <dbReference type="ARBA" id="ARBA00009726"/>
    </source>
</evidence>
<dbReference type="InterPro" id="IPR036640">
    <property type="entry name" value="ABC1_TM_sf"/>
</dbReference>
<feature type="compositionally biased region" description="Basic and acidic residues" evidence="11">
    <location>
        <begin position="83"/>
        <end position="104"/>
    </location>
</feature>
<evidence type="ECO:0000256" key="12">
    <source>
        <dbReference type="SAM" id="Phobius"/>
    </source>
</evidence>
<feature type="transmembrane region" description="Helical" evidence="12">
    <location>
        <begin position="383"/>
        <end position="403"/>
    </location>
</feature>
<keyword evidence="7" id="KW-0067">ATP-binding</keyword>
<dbReference type="PANTHER" id="PTHR24223">
    <property type="entry name" value="ATP-BINDING CASSETTE SUB-FAMILY C"/>
    <property type="match status" value="1"/>
</dbReference>
<reference evidence="15" key="1">
    <citation type="journal article" date="2023" name="Mol. Phylogenet. Evol.">
        <title>Genome-scale phylogeny and comparative genomics of the fungal order Sordariales.</title>
        <authorList>
            <person name="Hensen N."/>
            <person name="Bonometti L."/>
            <person name="Westerberg I."/>
            <person name="Brannstrom I.O."/>
            <person name="Guillou S."/>
            <person name="Cros-Aarteil S."/>
            <person name="Calhoun S."/>
            <person name="Haridas S."/>
            <person name="Kuo A."/>
            <person name="Mondo S."/>
            <person name="Pangilinan J."/>
            <person name="Riley R."/>
            <person name="LaButti K."/>
            <person name="Andreopoulos B."/>
            <person name="Lipzen A."/>
            <person name="Chen C."/>
            <person name="Yan M."/>
            <person name="Daum C."/>
            <person name="Ng V."/>
            <person name="Clum A."/>
            <person name="Steindorff A."/>
            <person name="Ohm R.A."/>
            <person name="Martin F."/>
            <person name="Silar P."/>
            <person name="Natvig D.O."/>
            <person name="Lalanne C."/>
            <person name="Gautier V."/>
            <person name="Ament-Velasquez S.L."/>
            <person name="Kruys A."/>
            <person name="Hutchinson M.I."/>
            <person name="Powell A.J."/>
            <person name="Barry K."/>
            <person name="Miller A.N."/>
            <person name="Grigoriev I.V."/>
            <person name="Debuchy R."/>
            <person name="Gladieux P."/>
            <person name="Hiltunen Thoren M."/>
            <person name="Johannesson H."/>
        </authorList>
    </citation>
    <scope>NUCLEOTIDE SEQUENCE</scope>
    <source>
        <strain evidence="15">PSN309</strain>
    </source>
</reference>
<reference evidence="15" key="2">
    <citation type="submission" date="2023-05" db="EMBL/GenBank/DDBJ databases">
        <authorList>
            <consortium name="Lawrence Berkeley National Laboratory"/>
            <person name="Steindorff A."/>
            <person name="Hensen N."/>
            <person name="Bonometti L."/>
            <person name="Westerberg I."/>
            <person name="Brannstrom I.O."/>
            <person name="Guillou S."/>
            <person name="Cros-Aarteil S."/>
            <person name="Calhoun S."/>
            <person name="Haridas S."/>
            <person name="Kuo A."/>
            <person name="Mondo S."/>
            <person name="Pangilinan J."/>
            <person name="Riley R."/>
            <person name="Labutti K."/>
            <person name="Andreopoulos B."/>
            <person name="Lipzen A."/>
            <person name="Chen C."/>
            <person name="Yanf M."/>
            <person name="Daum C."/>
            <person name="Ng V."/>
            <person name="Clum A."/>
            <person name="Ohm R."/>
            <person name="Martin F."/>
            <person name="Silar P."/>
            <person name="Natvig D."/>
            <person name="Lalanne C."/>
            <person name="Gautier V."/>
            <person name="Ament-Velasquez S.L."/>
            <person name="Kruys A."/>
            <person name="Hutchinson M.I."/>
            <person name="Powell A.J."/>
            <person name="Barry K."/>
            <person name="Miller A.N."/>
            <person name="Grigoriev I.V."/>
            <person name="Debuchy R."/>
            <person name="Gladieux P."/>
            <person name="Thoren M.H."/>
            <person name="Johannesson H."/>
        </authorList>
    </citation>
    <scope>NUCLEOTIDE SEQUENCE</scope>
    <source>
        <strain evidence="15">PSN309</strain>
    </source>
</reference>
<feature type="transmembrane region" description="Helical" evidence="12">
    <location>
        <begin position="940"/>
        <end position="957"/>
    </location>
</feature>
<dbReference type="Gene3D" id="3.40.50.300">
    <property type="entry name" value="P-loop containing nucleotide triphosphate hydrolases"/>
    <property type="match status" value="2"/>
</dbReference>
<feature type="transmembrane region" description="Helical" evidence="12">
    <location>
        <begin position="345"/>
        <end position="371"/>
    </location>
</feature>
<keyword evidence="8 12" id="KW-1133">Transmembrane helix</keyword>
<gene>
    <name evidence="15" type="ORF">QBC35DRAFT_388598</name>
</gene>
<evidence type="ECO:0000256" key="8">
    <source>
        <dbReference type="ARBA" id="ARBA00022989"/>
    </source>
</evidence>
<comment type="caution">
    <text evidence="15">The sequence shown here is derived from an EMBL/GenBank/DDBJ whole genome shotgun (WGS) entry which is preliminary data.</text>
</comment>
<keyword evidence="10" id="KW-0325">Glycoprotein</keyword>
<keyword evidence="6" id="KW-0547">Nucleotide-binding</keyword>
<evidence type="ECO:0000256" key="3">
    <source>
        <dbReference type="ARBA" id="ARBA00022448"/>
    </source>
</evidence>
<keyword evidence="4" id="KW-1003">Cell membrane</keyword>
<dbReference type="InterPro" id="IPR003593">
    <property type="entry name" value="AAA+_ATPase"/>
</dbReference>
<evidence type="ECO:0000256" key="9">
    <source>
        <dbReference type="ARBA" id="ARBA00023136"/>
    </source>
</evidence>
<evidence type="ECO:0000259" key="13">
    <source>
        <dbReference type="PROSITE" id="PS50893"/>
    </source>
</evidence>
<evidence type="ECO:0000256" key="4">
    <source>
        <dbReference type="ARBA" id="ARBA00022475"/>
    </source>
</evidence>
<feature type="region of interest" description="Disordered" evidence="11">
    <location>
        <begin position="83"/>
        <end position="106"/>
    </location>
</feature>
<feature type="transmembrane region" description="Helical" evidence="12">
    <location>
        <begin position="838"/>
        <end position="864"/>
    </location>
</feature>
<feature type="transmembrane region" description="Helical" evidence="12">
    <location>
        <begin position="267"/>
        <end position="288"/>
    </location>
</feature>
<keyword evidence="5 12" id="KW-0812">Transmembrane</keyword>
<feature type="domain" description="ABC transporter" evidence="13">
    <location>
        <begin position="1131"/>
        <end position="1374"/>
    </location>
</feature>
<dbReference type="Gene3D" id="1.20.1560.10">
    <property type="entry name" value="ABC transporter type 1, transmembrane domain"/>
    <property type="match status" value="2"/>
</dbReference>
<accession>A0AAN6WPP9</accession>
<dbReference type="PROSITE" id="PS50929">
    <property type="entry name" value="ABC_TM1F"/>
    <property type="match status" value="2"/>
</dbReference>
<feature type="domain" description="ABC transporter" evidence="13">
    <location>
        <begin position="476"/>
        <end position="722"/>
    </location>
</feature>